<dbReference type="AlphaFoldDB" id="A0A934NB95"/>
<comment type="caution">
    <text evidence="1">The sequence shown here is derived from an EMBL/GenBank/DDBJ whole genome shotgun (WGS) entry which is preliminary data.</text>
</comment>
<evidence type="ECO:0000313" key="2">
    <source>
        <dbReference type="Proteomes" id="UP000612893"/>
    </source>
</evidence>
<proteinExistence type="predicted"/>
<dbReference type="Proteomes" id="UP000612893">
    <property type="component" value="Unassembled WGS sequence"/>
</dbReference>
<reference evidence="1" key="1">
    <citation type="submission" date="2020-10" db="EMBL/GenBank/DDBJ databases">
        <title>Ca. Dormibacterota MAGs.</title>
        <authorList>
            <person name="Montgomery K."/>
        </authorList>
    </citation>
    <scope>NUCLEOTIDE SEQUENCE [LARGE SCALE GENOMIC DNA]</scope>
    <source>
        <strain evidence="1">SC8812_S17_10</strain>
    </source>
</reference>
<name>A0A934NB95_9BACT</name>
<protein>
    <submittedName>
        <fullName evidence="1">Uncharacterized protein</fullName>
    </submittedName>
</protein>
<sequence>MDRARGWVTKRDLSEAEAVIRGGGDARLLSKLPVVEQLPRDRREKLWADLAELLGPRTDDRRESPRLHPRHPLQPGTLVIAEGEGVQAFYVTPEEEVLADQHLQLDFPSRSGWLRGELRVVTAAGVPLEDLVRKGLRLCWREPDGGQPVDDRVVDRTLLKHGICRLDLDIPVLKQGRHSAAVVHSGKEICALTFNVRLGSKAPSWRPQ</sequence>
<organism evidence="1 2">
    <name type="scientific">Candidatus Nephthysia bennettiae</name>
    <dbReference type="NCBI Taxonomy" id="3127016"/>
    <lineage>
        <taxon>Bacteria</taxon>
        <taxon>Bacillati</taxon>
        <taxon>Candidatus Dormiibacterota</taxon>
        <taxon>Candidatus Dormibacteria</taxon>
        <taxon>Candidatus Dormibacterales</taxon>
        <taxon>Candidatus Dormibacteraceae</taxon>
        <taxon>Candidatus Nephthysia</taxon>
    </lineage>
</organism>
<keyword evidence="2" id="KW-1185">Reference proteome</keyword>
<dbReference type="EMBL" id="JAEKNR010000215">
    <property type="protein sequence ID" value="MBJ7600619.1"/>
    <property type="molecule type" value="Genomic_DNA"/>
</dbReference>
<evidence type="ECO:0000313" key="1">
    <source>
        <dbReference type="EMBL" id="MBJ7600619.1"/>
    </source>
</evidence>
<accession>A0A934NB95</accession>
<gene>
    <name evidence="1" type="ORF">JF922_21440</name>
</gene>